<feature type="domain" description="Calcineurin-like phosphoesterase" evidence="2">
    <location>
        <begin position="19"/>
        <end position="207"/>
    </location>
</feature>
<name>A0A328C687_9DELT</name>
<proteinExistence type="inferred from homology"/>
<dbReference type="AlphaFoldDB" id="A0A328C687"/>
<dbReference type="Proteomes" id="UP000249169">
    <property type="component" value="Unassembled WGS sequence"/>
</dbReference>
<dbReference type="Gene3D" id="3.60.21.10">
    <property type="match status" value="1"/>
</dbReference>
<sequence>MSHLRRFAIFGGVYNNFLSLEATLAEARALGCEAIYCLGDMGGVGPCPDRVFPLLRESADLFVMQGNYDHSIGHRLEDCACGYTDPRDNYYAQISYDYTLAHTADEHKDWLRDLPTEFRRQWGGARVLMSHGSPRQVNEFLWESMCPDSFLTHLLDEHQADVLFITHTGIPWQRRLPDGRQVINVGAIGRPANNGRTSVDYALVEVEGDEVRVTLRPIDYDHQALAELMRQEGLPEPFVETILTGWWTTCLEVMPARERARGRY</sequence>
<dbReference type="InterPro" id="IPR024654">
    <property type="entry name" value="Calcineurin-like_PHP_lpxH"/>
</dbReference>
<evidence type="ECO:0000259" key="2">
    <source>
        <dbReference type="Pfam" id="PF12850"/>
    </source>
</evidence>
<dbReference type="RefSeq" id="WP_111731504.1">
    <property type="nucleotide sequence ID" value="NZ_QHKO01000017.1"/>
</dbReference>
<protein>
    <submittedName>
        <fullName evidence="3">Metallophosphoesterase</fullName>
    </submittedName>
</protein>
<dbReference type="PIRSF" id="PIRSF000883">
    <property type="entry name" value="Pesterase_MJ0912"/>
    <property type="match status" value="1"/>
</dbReference>
<dbReference type="OrthoDB" id="9813918at2"/>
<evidence type="ECO:0000313" key="4">
    <source>
        <dbReference type="Proteomes" id="UP000249169"/>
    </source>
</evidence>
<comment type="similarity">
    <text evidence="1">Belongs to the metallophosphoesterase superfamily. YfcE family.</text>
</comment>
<accession>A0A328C687</accession>
<dbReference type="InterPro" id="IPR011152">
    <property type="entry name" value="Pesterase_MJ0912"/>
</dbReference>
<gene>
    <name evidence="3" type="ORF">DL240_19145</name>
</gene>
<reference evidence="3 4" key="1">
    <citation type="submission" date="2018-05" db="EMBL/GenBank/DDBJ databases">
        <title>Lujinxingia marina gen. nov. sp. nov., a new facultative anaerobic member of the class Deltaproteobacteria, and proposal of Lujinxingaceae fam. nov.</title>
        <authorList>
            <person name="Li C.-M."/>
        </authorList>
    </citation>
    <scope>NUCLEOTIDE SEQUENCE [LARGE SCALE GENOMIC DNA]</scope>
    <source>
        <strain evidence="3 4">B210</strain>
    </source>
</reference>
<dbReference type="Pfam" id="PF12850">
    <property type="entry name" value="Metallophos_2"/>
    <property type="match status" value="1"/>
</dbReference>
<comment type="caution">
    <text evidence="3">The sequence shown here is derived from an EMBL/GenBank/DDBJ whole genome shotgun (WGS) entry which is preliminary data.</text>
</comment>
<evidence type="ECO:0000313" key="3">
    <source>
        <dbReference type="EMBL" id="RAL20024.1"/>
    </source>
</evidence>
<dbReference type="EMBL" id="QHKO01000017">
    <property type="protein sequence ID" value="RAL20024.1"/>
    <property type="molecule type" value="Genomic_DNA"/>
</dbReference>
<organism evidence="3 4">
    <name type="scientific">Lujinxingia litoralis</name>
    <dbReference type="NCBI Taxonomy" id="2211119"/>
    <lineage>
        <taxon>Bacteria</taxon>
        <taxon>Deltaproteobacteria</taxon>
        <taxon>Bradymonadales</taxon>
        <taxon>Lujinxingiaceae</taxon>
        <taxon>Lujinxingia</taxon>
    </lineage>
</organism>
<dbReference type="InterPro" id="IPR029052">
    <property type="entry name" value="Metallo-depent_PP-like"/>
</dbReference>
<dbReference type="SUPFAM" id="SSF56300">
    <property type="entry name" value="Metallo-dependent phosphatases"/>
    <property type="match status" value="1"/>
</dbReference>
<evidence type="ECO:0000256" key="1">
    <source>
        <dbReference type="ARBA" id="ARBA00008950"/>
    </source>
</evidence>
<keyword evidence="4" id="KW-1185">Reference proteome</keyword>